<accession>A0A2P2NDG4</accession>
<feature type="compositionally biased region" description="Basic residues" evidence="1">
    <location>
        <begin position="8"/>
        <end position="18"/>
    </location>
</feature>
<dbReference type="AlphaFoldDB" id="A0A2P2NDG4"/>
<feature type="region of interest" description="Disordered" evidence="1">
    <location>
        <begin position="1"/>
        <end position="25"/>
    </location>
</feature>
<organism evidence="2">
    <name type="scientific">Rhizophora mucronata</name>
    <name type="common">Asiatic mangrove</name>
    <dbReference type="NCBI Taxonomy" id="61149"/>
    <lineage>
        <taxon>Eukaryota</taxon>
        <taxon>Viridiplantae</taxon>
        <taxon>Streptophyta</taxon>
        <taxon>Embryophyta</taxon>
        <taxon>Tracheophyta</taxon>
        <taxon>Spermatophyta</taxon>
        <taxon>Magnoliopsida</taxon>
        <taxon>eudicotyledons</taxon>
        <taxon>Gunneridae</taxon>
        <taxon>Pentapetalae</taxon>
        <taxon>rosids</taxon>
        <taxon>fabids</taxon>
        <taxon>Malpighiales</taxon>
        <taxon>Rhizophoraceae</taxon>
        <taxon>Rhizophora</taxon>
    </lineage>
</organism>
<protein>
    <submittedName>
        <fullName evidence="2">Uncharacterized protein</fullName>
    </submittedName>
</protein>
<dbReference type="EMBL" id="GGEC01060032">
    <property type="protein sequence ID" value="MBX40516.1"/>
    <property type="molecule type" value="Transcribed_RNA"/>
</dbReference>
<proteinExistence type="predicted"/>
<name>A0A2P2NDG4_RHIMU</name>
<evidence type="ECO:0000313" key="2">
    <source>
        <dbReference type="EMBL" id="MBX40516.1"/>
    </source>
</evidence>
<reference evidence="2" key="1">
    <citation type="submission" date="2018-02" db="EMBL/GenBank/DDBJ databases">
        <title>Rhizophora mucronata_Transcriptome.</title>
        <authorList>
            <person name="Meera S.P."/>
            <person name="Sreeshan A."/>
            <person name="Augustine A."/>
        </authorList>
    </citation>
    <scope>NUCLEOTIDE SEQUENCE</scope>
    <source>
        <tissue evidence="2">Leaf</tissue>
    </source>
</reference>
<sequence>MGQNTTLARHKHSCKGRVGRTQPQQ</sequence>
<evidence type="ECO:0000256" key="1">
    <source>
        <dbReference type="SAM" id="MobiDB-lite"/>
    </source>
</evidence>